<keyword evidence="3" id="KW-1185">Reference proteome</keyword>
<accession>G7YT53</accession>
<organism evidence="2 3">
    <name type="scientific">Clonorchis sinensis</name>
    <name type="common">Chinese liver fluke</name>
    <dbReference type="NCBI Taxonomy" id="79923"/>
    <lineage>
        <taxon>Eukaryota</taxon>
        <taxon>Metazoa</taxon>
        <taxon>Spiralia</taxon>
        <taxon>Lophotrochozoa</taxon>
        <taxon>Platyhelminthes</taxon>
        <taxon>Trematoda</taxon>
        <taxon>Digenea</taxon>
        <taxon>Opisthorchiida</taxon>
        <taxon>Opisthorchiata</taxon>
        <taxon>Opisthorchiidae</taxon>
        <taxon>Clonorchis</taxon>
    </lineage>
</organism>
<dbReference type="EMBL" id="DF144166">
    <property type="protein sequence ID" value="GAA56133.1"/>
    <property type="molecule type" value="Genomic_DNA"/>
</dbReference>
<name>G7YT53_CLOSI</name>
<gene>
    <name evidence="2" type="ORF">CLF_110044</name>
</gene>
<evidence type="ECO:0000256" key="1">
    <source>
        <dbReference type="SAM" id="Phobius"/>
    </source>
</evidence>
<keyword evidence="1" id="KW-0472">Membrane</keyword>
<proteinExistence type="predicted"/>
<dbReference type="AlphaFoldDB" id="G7YT53"/>
<reference evidence="2" key="1">
    <citation type="journal article" date="2011" name="Genome Biol.">
        <title>The draft genome of the carcinogenic human liver fluke Clonorchis sinensis.</title>
        <authorList>
            <person name="Wang X."/>
            <person name="Chen W."/>
            <person name="Huang Y."/>
            <person name="Sun J."/>
            <person name="Men J."/>
            <person name="Liu H."/>
            <person name="Luo F."/>
            <person name="Guo L."/>
            <person name="Lv X."/>
            <person name="Deng C."/>
            <person name="Zhou C."/>
            <person name="Fan Y."/>
            <person name="Li X."/>
            <person name="Huang L."/>
            <person name="Hu Y."/>
            <person name="Liang C."/>
            <person name="Hu X."/>
            <person name="Xu J."/>
            <person name="Yu X."/>
        </authorList>
    </citation>
    <scope>NUCLEOTIDE SEQUENCE [LARGE SCALE GENOMIC DNA]</scope>
    <source>
        <strain evidence="2">Henan</strain>
    </source>
</reference>
<reference key="2">
    <citation type="submission" date="2011-10" db="EMBL/GenBank/DDBJ databases">
        <title>The genome and transcriptome sequence of Clonorchis sinensis provide insights into the carcinogenic liver fluke.</title>
        <authorList>
            <person name="Wang X."/>
            <person name="Huang Y."/>
            <person name="Chen W."/>
            <person name="Liu H."/>
            <person name="Guo L."/>
            <person name="Chen Y."/>
            <person name="Luo F."/>
            <person name="Zhou W."/>
            <person name="Sun J."/>
            <person name="Mao Q."/>
            <person name="Liang P."/>
            <person name="Zhou C."/>
            <person name="Tian Y."/>
            <person name="Men J."/>
            <person name="Lv X."/>
            <person name="Huang L."/>
            <person name="Zhou J."/>
            <person name="Hu Y."/>
            <person name="Li R."/>
            <person name="Zhang F."/>
            <person name="Lei H."/>
            <person name="Li X."/>
            <person name="Hu X."/>
            <person name="Liang C."/>
            <person name="Xu J."/>
            <person name="Wu Z."/>
            <person name="Yu X."/>
        </authorList>
    </citation>
    <scope>NUCLEOTIDE SEQUENCE</scope>
    <source>
        <strain>Henan</strain>
    </source>
</reference>
<evidence type="ECO:0000313" key="3">
    <source>
        <dbReference type="Proteomes" id="UP000008909"/>
    </source>
</evidence>
<dbReference type="Proteomes" id="UP000008909">
    <property type="component" value="Unassembled WGS sequence"/>
</dbReference>
<protein>
    <submittedName>
        <fullName evidence="2">Uncharacterized protein</fullName>
    </submittedName>
</protein>
<keyword evidence="1" id="KW-1133">Transmembrane helix</keyword>
<feature type="transmembrane region" description="Helical" evidence="1">
    <location>
        <begin position="68"/>
        <end position="88"/>
    </location>
</feature>
<evidence type="ECO:0000313" key="2">
    <source>
        <dbReference type="EMBL" id="GAA56133.1"/>
    </source>
</evidence>
<keyword evidence="1" id="KW-0812">Transmembrane</keyword>
<sequence>MLPSLRKEGIRSFCLPPVRTFSLRLSAPKLRLFKCYKYPFHLVTWNNRTVVKAVECICFSLCFSDFCLFFQFAFVFFLVLFATEYYPLSCVLRSFWGRSTRISRIAVIDPHS</sequence>